<dbReference type="OrthoDB" id="271628at2759"/>
<dbReference type="AlphaFoldDB" id="A0A6G0U0U7"/>
<dbReference type="PANTHER" id="PTHR10807:SF73">
    <property type="entry name" value="LD06050P"/>
    <property type="match status" value="1"/>
</dbReference>
<comment type="similarity">
    <text evidence="1">Belongs to the protein-tyrosine phosphatase family. Non-receptor class myotubularin subfamily.</text>
</comment>
<dbReference type="InterPro" id="IPR030564">
    <property type="entry name" value="Myotubularin"/>
</dbReference>
<dbReference type="PANTHER" id="PTHR10807">
    <property type="entry name" value="MYOTUBULARIN-RELATED"/>
    <property type="match status" value="1"/>
</dbReference>
<evidence type="ECO:0000259" key="2">
    <source>
        <dbReference type="PROSITE" id="PS51339"/>
    </source>
</evidence>
<dbReference type="GO" id="GO:0046856">
    <property type="term" value="P:phosphatidylinositol dephosphorylation"/>
    <property type="evidence" value="ECO:0007669"/>
    <property type="project" value="TreeGrafter"/>
</dbReference>
<dbReference type="InterPro" id="IPR010569">
    <property type="entry name" value="Myotubularin-like_Pase_dom"/>
</dbReference>
<evidence type="ECO:0000313" key="3">
    <source>
        <dbReference type="EMBL" id="KAE9542738.1"/>
    </source>
</evidence>
<reference evidence="3 4" key="1">
    <citation type="submission" date="2019-08" db="EMBL/GenBank/DDBJ databases">
        <title>The genome of the soybean aphid Biotype 1, its phylome, world population structure and adaptation to the North American continent.</title>
        <authorList>
            <person name="Giordano R."/>
            <person name="Donthu R.K."/>
            <person name="Hernandez A.G."/>
            <person name="Wright C.L."/>
            <person name="Zimin A.V."/>
        </authorList>
    </citation>
    <scope>NUCLEOTIDE SEQUENCE [LARGE SCALE GENOMIC DNA]</scope>
    <source>
        <tissue evidence="3">Whole aphids</tissue>
    </source>
</reference>
<evidence type="ECO:0000313" key="4">
    <source>
        <dbReference type="Proteomes" id="UP000475862"/>
    </source>
</evidence>
<dbReference type="GO" id="GO:0019903">
    <property type="term" value="F:protein phosphatase binding"/>
    <property type="evidence" value="ECO:0007669"/>
    <property type="project" value="TreeGrafter"/>
</dbReference>
<dbReference type="CDD" id="cd14536">
    <property type="entry name" value="PTP-MTMR9"/>
    <property type="match status" value="1"/>
</dbReference>
<dbReference type="SUPFAM" id="SSF50729">
    <property type="entry name" value="PH domain-like"/>
    <property type="match status" value="1"/>
</dbReference>
<dbReference type="InterPro" id="IPR011993">
    <property type="entry name" value="PH-like_dom_sf"/>
</dbReference>
<dbReference type="Pfam" id="PF06602">
    <property type="entry name" value="Myotub-related"/>
    <property type="match status" value="1"/>
</dbReference>
<dbReference type="Proteomes" id="UP000475862">
    <property type="component" value="Unassembled WGS sequence"/>
</dbReference>
<dbReference type="SUPFAM" id="SSF52799">
    <property type="entry name" value="(Phosphotyrosine protein) phosphatases II"/>
    <property type="match status" value="1"/>
</dbReference>
<organism evidence="3 4">
    <name type="scientific">Aphis glycines</name>
    <name type="common">Soybean aphid</name>
    <dbReference type="NCBI Taxonomy" id="307491"/>
    <lineage>
        <taxon>Eukaryota</taxon>
        <taxon>Metazoa</taxon>
        <taxon>Ecdysozoa</taxon>
        <taxon>Arthropoda</taxon>
        <taxon>Hexapoda</taxon>
        <taxon>Insecta</taxon>
        <taxon>Pterygota</taxon>
        <taxon>Neoptera</taxon>
        <taxon>Paraneoptera</taxon>
        <taxon>Hemiptera</taxon>
        <taxon>Sternorrhyncha</taxon>
        <taxon>Aphidomorpha</taxon>
        <taxon>Aphidoidea</taxon>
        <taxon>Aphididae</taxon>
        <taxon>Aphidini</taxon>
        <taxon>Aphis</taxon>
        <taxon>Aphis</taxon>
    </lineage>
</organism>
<dbReference type="InterPro" id="IPR048994">
    <property type="entry name" value="PH-GRAM_MTMR6-9"/>
</dbReference>
<dbReference type="EMBL" id="VYZN01000009">
    <property type="protein sequence ID" value="KAE9542738.1"/>
    <property type="molecule type" value="Genomic_DNA"/>
</dbReference>
<evidence type="ECO:0000256" key="1">
    <source>
        <dbReference type="ARBA" id="ARBA00007471"/>
    </source>
</evidence>
<comment type="caution">
    <text evidence="3">The sequence shown here is derived from an EMBL/GenBank/DDBJ whole genome shotgun (WGS) entry which is preliminary data.</text>
</comment>
<protein>
    <recommendedName>
        <fullName evidence="2">Myotubularin phosphatase domain-containing protein</fullName>
    </recommendedName>
</protein>
<sequence length="555" mass="63027">MGMLGLGNGLKMEFADKIRIPKLNGVTMRGPHISNTSTGTLVITGHHLIFSSRSEDVELWILNRNIDIVERKLNTITLKCKDFRIIVFDMPYIEQATSVAASIESLIMTDETDYLHHNMFSNKNNEYRSPFDVKSQCEQLVAGDSMWRISQVNKSYRVCSTYPELTVVPSNVDDTMLIASAKFRQNGRFPVLCYRHEKGSVLMRSSQPLVGSSSKRCKQDERVINSVLGPGKRGYIIDTRSVANATNAKARGGGFEMEAHYPQWRRVNSALERHNVLLDSLSKIVEACNDTTCTIERWLNKLNGSEWLSHVKDTLNAACLVAQCLNKERASVLVHGSESTDATLVLISLTQLILNPECRTIVGFESLIEREWLQAGHPFETRHKSGCYNAARSKVSSSSSSKIFHHGSGATFLLFLDCTWQIHNQFPCCFQFSTNFLSSLVDHSYCSDFSTFYGNCEADRKNNPCGKPNLWSHFDQKIDEIINPLYLHTNNVIWPSVAPFSIELWRDMYLRWSIDQTHQKKYKKSIDDLIKRNKELKILATKLRNETQESGNKST</sequence>
<dbReference type="GO" id="GO:0005737">
    <property type="term" value="C:cytoplasm"/>
    <property type="evidence" value="ECO:0007669"/>
    <property type="project" value="TreeGrafter"/>
</dbReference>
<keyword evidence="4" id="KW-1185">Reference proteome</keyword>
<dbReference type="PROSITE" id="PS51339">
    <property type="entry name" value="PPASE_MYOTUBULARIN"/>
    <property type="match status" value="1"/>
</dbReference>
<dbReference type="Gene3D" id="2.30.29.30">
    <property type="entry name" value="Pleckstrin-homology domain (PH domain)/Phosphotyrosine-binding domain (PTB)"/>
    <property type="match status" value="1"/>
</dbReference>
<name>A0A6G0U0U7_APHGL</name>
<feature type="domain" description="Myotubularin phosphatase" evidence="2">
    <location>
        <begin position="127"/>
        <end position="509"/>
    </location>
</feature>
<dbReference type="GO" id="GO:0010507">
    <property type="term" value="P:negative regulation of autophagy"/>
    <property type="evidence" value="ECO:0007669"/>
    <property type="project" value="TreeGrafter"/>
</dbReference>
<proteinExistence type="inferred from homology"/>
<dbReference type="Pfam" id="PF21098">
    <property type="entry name" value="PH-GRAM_MTMR6-like"/>
    <property type="match status" value="1"/>
</dbReference>
<gene>
    <name evidence="3" type="ORF">AGLY_002649</name>
</gene>
<accession>A0A6G0U0U7</accession>
<dbReference type="InterPro" id="IPR029021">
    <property type="entry name" value="Prot-tyrosine_phosphatase-like"/>
</dbReference>